<keyword evidence="3" id="KW-1185">Reference proteome</keyword>
<gene>
    <name evidence="2" type="ORF">LARSCL_LOCUS20744</name>
</gene>
<dbReference type="AlphaFoldDB" id="A0AAV2BPL1"/>
<accession>A0AAV2BPL1</accession>
<organism evidence="2 3">
    <name type="scientific">Larinioides sclopetarius</name>
    <dbReference type="NCBI Taxonomy" id="280406"/>
    <lineage>
        <taxon>Eukaryota</taxon>
        <taxon>Metazoa</taxon>
        <taxon>Ecdysozoa</taxon>
        <taxon>Arthropoda</taxon>
        <taxon>Chelicerata</taxon>
        <taxon>Arachnida</taxon>
        <taxon>Araneae</taxon>
        <taxon>Araneomorphae</taxon>
        <taxon>Entelegynae</taxon>
        <taxon>Araneoidea</taxon>
        <taxon>Araneidae</taxon>
        <taxon>Larinioides</taxon>
    </lineage>
</organism>
<dbReference type="Proteomes" id="UP001497382">
    <property type="component" value="Unassembled WGS sequence"/>
</dbReference>
<comment type="caution">
    <text evidence="2">The sequence shown here is derived from an EMBL/GenBank/DDBJ whole genome shotgun (WGS) entry which is preliminary data.</text>
</comment>
<name>A0AAV2BPL1_9ARAC</name>
<feature type="region of interest" description="Disordered" evidence="1">
    <location>
        <begin position="61"/>
        <end position="106"/>
    </location>
</feature>
<evidence type="ECO:0000256" key="1">
    <source>
        <dbReference type="SAM" id="MobiDB-lite"/>
    </source>
</evidence>
<evidence type="ECO:0000313" key="2">
    <source>
        <dbReference type="EMBL" id="CAL1298208.1"/>
    </source>
</evidence>
<feature type="compositionally biased region" description="Basic and acidic residues" evidence="1">
    <location>
        <begin position="83"/>
        <end position="94"/>
    </location>
</feature>
<sequence>MVSSNDMAEQMMGPCIEQVSCAIRCKSWRELSFSRSPVSMFVFARLQARIYVKTEIMPRRKSNLGRRTRHTEGSRRRLSNMTEEERASVRERNRLSTIQTRNVDQAERRSGRLEDARLRAQLWERYRSHMAEDILHRVRLENVNMTLEFTEDIYNKALINIEDKCLAIANKVLSQLGMLAPTRTATVAFDVDLRREQSYNIDDLQTYVQSNIPKLTQQIVKDSN</sequence>
<dbReference type="EMBL" id="CAXIEN010000456">
    <property type="protein sequence ID" value="CAL1298208.1"/>
    <property type="molecule type" value="Genomic_DNA"/>
</dbReference>
<evidence type="ECO:0000313" key="3">
    <source>
        <dbReference type="Proteomes" id="UP001497382"/>
    </source>
</evidence>
<proteinExistence type="predicted"/>
<reference evidence="2 3" key="1">
    <citation type="submission" date="2024-04" db="EMBL/GenBank/DDBJ databases">
        <authorList>
            <person name="Rising A."/>
            <person name="Reimegard J."/>
            <person name="Sonavane S."/>
            <person name="Akerstrom W."/>
            <person name="Nylinder S."/>
            <person name="Hedman E."/>
            <person name="Kallberg Y."/>
        </authorList>
    </citation>
    <scope>NUCLEOTIDE SEQUENCE [LARGE SCALE GENOMIC DNA]</scope>
</reference>
<protein>
    <submittedName>
        <fullName evidence="2">Uncharacterized protein</fullName>
    </submittedName>
</protein>